<dbReference type="Gene3D" id="3.40.50.300">
    <property type="entry name" value="P-loop containing nucleotide triphosphate hydrolases"/>
    <property type="match status" value="1"/>
</dbReference>
<evidence type="ECO:0000256" key="2">
    <source>
        <dbReference type="ARBA" id="ARBA00022490"/>
    </source>
</evidence>
<dbReference type="GO" id="GO:0005525">
    <property type="term" value="F:GTP binding"/>
    <property type="evidence" value="ECO:0007669"/>
    <property type="project" value="UniProtKB-KW"/>
</dbReference>
<evidence type="ECO:0000256" key="6">
    <source>
        <dbReference type="SAM" id="MobiDB-lite"/>
    </source>
</evidence>
<dbReference type="GeneID" id="30965799"/>
<evidence type="ECO:0000256" key="4">
    <source>
        <dbReference type="ARBA" id="ARBA00022801"/>
    </source>
</evidence>
<feature type="region of interest" description="Disordered" evidence="6">
    <location>
        <begin position="631"/>
        <end position="663"/>
    </location>
</feature>
<dbReference type="EMBL" id="KV454475">
    <property type="protein sequence ID" value="ODV63227.1"/>
    <property type="molecule type" value="Genomic_DNA"/>
</dbReference>
<feature type="compositionally biased region" description="Basic residues" evidence="6">
    <location>
        <begin position="8"/>
        <end position="26"/>
    </location>
</feature>
<evidence type="ECO:0000313" key="9">
    <source>
        <dbReference type="Proteomes" id="UP000095038"/>
    </source>
</evidence>
<keyword evidence="5" id="KW-0342">GTP-binding</keyword>
<dbReference type="InterPro" id="IPR027417">
    <property type="entry name" value="P-loop_NTPase"/>
</dbReference>
<dbReference type="InterPro" id="IPR023179">
    <property type="entry name" value="GTP-bd_ortho_bundle_sf"/>
</dbReference>
<dbReference type="PANTHER" id="PTHR45709">
    <property type="entry name" value="LARGE SUBUNIT GTPASE 1 HOMOLOG-RELATED"/>
    <property type="match status" value="1"/>
</dbReference>
<name>A0A1D2VNT2_9ASCO</name>
<dbReference type="Proteomes" id="UP000095038">
    <property type="component" value="Unassembled WGS sequence"/>
</dbReference>
<organism evidence="8 9">
    <name type="scientific">Ascoidea rubescens DSM 1968</name>
    <dbReference type="NCBI Taxonomy" id="1344418"/>
    <lineage>
        <taxon>Eukaryota</taxon>
        <taxon>Fungi</taxon>
        <taxon>Dikarya</taxon>
        <taxon>Ascomycota</taxon>
        <taxon>Saccharomycotina</taxon>
        <taxon>Saccharomycetes</taxon>
        <taxon>Ascoideaceae</taxon>
        <taxon>Ascoidea</taxon>
    </lineage>
</organism>
<keyword evidence="2" id="KW-0963">Cytoplasm</keyword>
<dbReference type="OrthoDB" id="61815at2759"/>
<keyword evidence="4" id="KW-0378">Hydrolase</keyword>
<evidence type="ECO:0000256" key="3">
    <source>
        <dbReference type="ARBA" id="ARBA00022741"/>
    </source>
</evidence>
<dbReference type="Gene3D" id="1.10.1580.10">
    <property type="match status" value="1"/>
</dbReference>
<proteinExistence type="predicted"/>
<dbReference type="GO" id="GO:0000027">
    <property type="term" value="P:ribosomal large subunit assembly"/>
    <property type="evidence" value="ECO:0007669"/>
    <property type="project" value="EnsemblFungi"/>
</dbReference>
<evidence type="ECO:0000256" key="1">
    <source>
        <dbReference type="ARBA" id="ARBA00004496"/>
    </source>
</evidence>
<accession>A0A1D2VNT2</accession>
<reference evidence="9" key="1">
    <citation type="submission" date="2016-05" db="EMBL/GenBank/DDBJ databases">
        <title>Comparative genomics of biotechnologically important yeasts.</title>
        <authorList>
            <consortium name="DOE Joint Genome Institute"/>
            <person name="Riley R."/>
            <person name="Haridas S."/>
            <person name="Wolfe K.H."/>
            <person name="Lopes M.R."/>
            <person name="Hittinger C.T."/>
            <person name="Goker M."/>
            <person name="Salamov A."/>
            <person name="Wisecaver J."/>
            <person name="Long T.M."/>
            <person name="Aerts A.L."/>
            <person name="Barry K."/>
            <person name="Choi C."/>
            <person name="Clum A."/>
            <person name="Coughlan A.Y."/>
            <person name="Deshpande S."/>
            <person name="Douglass A.P."/>
            <person name="Hanson S.J."/>
            <person name="Klenk H.-P."/>
            <person name="Labutti K."/>
            <person name="Lapidus A."/>
            <person name="Lindquist E."/>
            <person name="Lipzen A."/>
            <person name="Meier-Kolthoff J.P."/>
            <person name="Ohm R.A."/>
            <person name="Otillar R.P."/>
            <person name="Pangilinan J."/>
            <person name="Peng Y."/>
            <person name="Rokas A."/>
            <person name="Rosa C.A."/>
            <person name="Scheuner C."/>
            <person name="Sibirny A.A."/>
            <person name="Slot J.C."/>
            <person name="Stielow J.B."/>
            <person name="Sun H."/>
            <person name="Kurtzman C.P."/>
            <person name="Blackwell M."/>
            <person name="Grigoriev I.V."/>
            <person name="Jeffries T.W."/>
        </authorList>
    </citation>
    <scope>NUCLEOTIDE SEQUENCE [LARGE SCALE GENOMIC DNA]</scope>
    <source>
        <strain evidence="9">DSM 1968</strain>
    </source>
</reference>
<dbReference type="InterPro" id="IPR006073">
    <property type="entry name" value="GTP-bd"/>
</dbReference>
<feature type="region of interest" description="Disordered" evidence="6">
    <location>
        <begin position="1"/>
        <end position="27"/>
    </location>
</feature>
<dbReference type="STRING" id="1344418.A0A1D2VNT2"/>
<dbReference type="FunFam" id="3.40.50.300:FF:001151">
    <property type="entry name" value="Large subunit GTPase 1"/>
    <property type="match status" value="1"/>
</dbReference>
<dbReference type="SUPFAM" id="SSF52540">
    <property type="entry name" value="P-loop containing nucleoside triphosphate hydrolases"/>
    <property type="match status" value="1"/>
</dbReference>
<comment type="subcellular location">
    <subcellularLocation>
        <location evidence="1">Cytoplasm</location>
    </subcellularLocation>
</comment>
<protein>
    <submittedName>
        <fullName evidence="8">Putative GTPase</fullName>
    </submittedName>
</protein>
<dbReference type="InterPro" id="IPR043358">
    <property type="entry name" value="GNL1-like"/>
</dbReference>
<dbReference type="GO" id="GO:0022625">
    <property type="term" value="C:cytosolic large ribosomal subunit"/>
    <property type="evidence" value="ECO:0007669"/>
    <property type="project" value="EnsemblFungi"/>
</dbReference>
<dbReference type="FunCoup" id="A0A1D2VNT2">
    <property type="interactions" value="1244"/>
</dbReference>
<dbReference type="CDD" id="cd01857">
    <property type="entry name" value="HSR1_MMR1"/>
    <property type="match status" value="1"/>
</dbReference>
<feature type="domain" description="CP-type G" evidence="7">
    <location>
        <begin position="198"/>
        <end position="415"/>
    </location>
</feature>
<dbReference type="AlphaFoldDB" id="A0A1D2VNT2"/>
<gene>
    <name evidence="8" type="ORF">ASCRUDRAFT_73132</name>
</gene>
<evidence type="ECO:0000256" key="5">
    <source>
        <dbReference type="ARBA" id="ARBA00023134"/>
    </source>
</evidence>
<feature type="compositionally biased region" description="Basic residues" evidence="6">
    <location>
        <begin position="643"/>
        <end position="655"/>
    </location>
</feature>
<dbReference type="InterPro" id="IPR030378">
    <property type="entry name" value="G_CP_dom"/>
</dbReference>
<dbReference type="RefSeq" id="XP_020049534.1">
    <property type="nucleotide sequence ID" value="XM_020192163.1"/>
</dbReference>
<keyword evidence="3" id="KW-0547">Nucleotide-binding</keyword>
<dbReference type="Pfam" id="PF01926">
    <property type="entry name" value="MMR_HSR1"/>
    <property type="match status" value="1"/>
</dbReference>
<dbReference type="PROSITE" id="PS51721">
    <property type="entry name" value="G_CP"/>
    <property type="match status" value="1"/>
</dbReference>
<dbReference type="InParanoid" id="A0A1D2VNT2"/>
<sequence>MPVPPKEKPKKWRAPKGPKPVHHKNKNTIGLGRAIQNVRAKENKIEYLPDGEMRFQTDKKEDDWVKLRSITHENSLDEFLNTAELANTDFTTERSNNIKIIQVGANLNPGSQDYFESTSNPYLLTKEQEEQIELLQIQNKSRLTVPRRPKWSSDISKYQLNTLESNLFLEWRRSLAILQNDNDNQLLLTPFEKNIEVWRQLWRVMERSDLIVQIVDARNPLFFRSVDLEKYTKELDPRKKNLLLVNKADLLTQNQRIEWARYFTENNIHFTFFSALNANQLLEKQQDLLNSNDQSPPLQDETHVKNHLQNTTNTTGPIQSSLKYNIEILTVDALEELFLKEAPKPLSPPPGNNETPKTVIGLVGYPNVGKSSTINALVGSKKVSVSATPGKTKHFQTIHLSSKVLLCDCPGLVFPNFAYTKGELVVNGVLPVDQLNEYTAPVQIVCNRIPKYFLELIYGIAIPIKSTAEGGSGVPTSHEFLTAYARARGYMTQGFGSADQSRAARYILKDYVNGKLLYVLPPPNENGTIKNDQVNNEFNKELYTNLNLLTESRKEQILAAIEKKGMKTEDFDMSKDLSKLTFSNFVGDGDSSKTMSNYGGKQAAIFSASDEIDNEFFKMNNIKGRYSTPFHKVNNQNAQENNKKHHKKNKKKNKNAARAEDFY</sequence>
<dbReference type="GO" id="GO:0003924">
    <property type="term" value="F:GTPase activity"/>
    <property type="evidence" value="ECO:0007669"/>
    <property type="project" value="InterPro"/>
</dbReference>
<evidence type="ECO:0000259" key="7">
    <source>
        <dbReference type="PROSITE" id="PS51721"/>
    </source>
</evidence>
<evidence type="ECO:0000313" key="8">
    <source>
        <dbReference type="EMBL" id="ODV63227.1"/>
    </source>
</evidence>
<dbReference type="PANTHER" id="PTHR45709:SF2">
    <property type="entry name" value="LARGE SUBUNIT GTPASE 1 HOMOLOG"/>
    <property type="match status" value="1"/>
</dbReference>
<dbReference type="GO" id="GO:0000054">
    <property type="term" value="P:ribosomal subunit export from nucleus"/>
    <property type="evidence" value="ECO:0007669"/>
    <property type="project" value="EnsemblFungi"/>
</dbReference>
<keyword evidence="9" id="KW-1185">Reference proteome</keyword>